<dbReference type="Proteomes" id="UP000025227">
    <property type="component" value="Unplaced"/>
</dbReference>
<reference evidence="2" key="1">
    <citation type="submission" date="2020-12" db="UniProtKB">
        <authorList>
            <consortium name="WormBaseParasite"/>
        </authorList>
    </citation>
    <scope>IDENTIFICATION</scope>
    <source>
        <strain evidence="2">MHco3</strain>
    </source>
</reference>
<dbReference type="AlphaFoldDB" id="A0A7I4Z1V2"/>
<proteinExistence type="predicted"/>
<sequence length="143" mass="16218">MAEIRQCIARADLASVVVLINVPTDKIKRFLIRNRLYDHACATDNCVVCLFGSSGDCTQRGDSIPKSCSAFDEIYIGEKGRMMGIRLEEHLAGKRRGSLLTPFGRHRLEEHQGRDFDIKCKILAYENEIGARKILETLYIRES</sequence>
<organism evidence="1 2">
    <name type="scientific">Haemonchus contortus</name>
    <name type="common">Barber pole worm</name>
    <dbReference type="NCBI Taxonomy" id="6289"/>
    <lineage>
        <taxon>Eukaryota</taxon>
        <taxon>Metazoa</taxon>
        <taxon>Ecdysozoa</taxon>
        <taxon>Nematoda</taxon>
        <taxon>Chromadorea</taxon>
        <taxon>Rhabditida</taxon>
        <taxon>Rhabditina</taxon>
        <taxon>Rhabditomorpha</taxon>
        <taxon>Strongyloidea</taxon>
        <taxon>Trichostrongylidae</taxon>
        <taxon>Haemonchus</taxon>
    </lineage>
</organism>
<protein>
    <submittedName>
        <fullName evidence="2">RecQ_Zn_bind domain-containing protein</fullName>
    </submittedName>
</protein>
<evidence type="ECO:0000313" key="2">
    <source>
        <dbReference type="WBParaSite" id="HCON_00170650-00001"/>
    </source>
</evidence>
<keyword evidence="1" id="KW-1185">Reference proteome</keyword>
<dbReference type="WBParaSite" id="HCON_00170650-00001">
    <property type="protein sequence ID" value="HCON_00170650-00001"/>
    <property type="gene ID" value="HCON_00170650"/>
</dbReference>
<accession>A0A7I4Z1V2</accession>
<name>A0A7I4Z1V2_HAECO</name>
<evidence type="ECO:0000313" key="1">
    <source>
        <dbReference type="Proteomes" id="UP000025227"/>
    </source>
</evidence>